<protein>
    <submittedName>
        <fullName evidence="1">Uncharacterized protein</fullName>
    </submittedName>
</protein>
<dbReference type="AlphaFoldDB" id="A0A1C7N300"/>
<proteinExistence type="predicted"/>
<reference evidence="1 2" key="1">
    <citation type="submission" date="2016-03" db="EMBL/GenBank/DDBJ databases">
        <title>Choanephora cucurbitarum.</title>
        <authorList>
            <person name="Min B."/>
            <person name="Park H."/>
            <person name="Park J.-H."/>
            <person name="Shin H.-D."/>
            <person name="Choi I.-G."/>
        </authorList>
    </citation>
    <scope>NUCLEOTIDE SEQUENCE [LARGE SCALE GENOMIC DNA]</scope>
    <source>
        <strain evidence="1 2">KUS-F28377</strain>
    </source>
</reference>
<dbReference type="Proteomes" id="UP000093000">
    <property type="component" value="Unassembled WGS sequence"/>
</dbReference>
<sequence length="152" mass="17367">MYRKLELGYYSDNLAMDYVYILQLTELYSCEPVLHQNLKTDRGANNSRTNNRRNYYRISMVRSRFVLLLSLFGEEELSVSKATKQCIIPRSSAYLLLKEFNAGGGNALPGKALKKKKKRANKGTLVKVLPEHAEFLVKHFDSNPSSTLEMAK</sequence>
<dbReference type="OrthoDB" id="2217172at2759"/>
<evidence type="ECO:0000313" key="2">
    <source>
        <dbReference type="Proteomes" id="UP000093000"/>
    </source>
</evidence>
<organism evidence="1 2">
    <name type="scientific">Choanephora cucurbitarum</name>
    <dbReference type="NCBI Taxonomy" id="101091"/>
    <lineage>
        <taxon>Eukaryota</taxon>
        <taxon>Fungi</taxon>
        <taxon>Fungi incertae sedis</taxon>
        <taxon>Mucoromycota</taxon>
        <taxon>Mucoromycotina</taxon>
        <taxon>Mucoromycetes</taxon>
        <taxon>Mucorales</taxon>
        <taxon>Mucorineae</taxon>
        <taxon>Choanephoraceae</taxon>
        <taxon>Choanephoroideae</taxon>
        <taxon>Choanephora</taxon>
    </lineage>
</organism>
<evidence type="ECO:0000313" key="1">
    <source>
        <dbReference type="EMBL" id="OBZ83388.1"/>
    </source>
</evidence>
<gene>
    <name evidence="1" type="ORF">A0J61_08562</name>
</gene>
<keyword evidence="2" id="KW-1185">Reference proteome</keyword>
<comment type="caution">
    <text evidence="1">The sequence shown here is derived from an EMBL/GenBank/DDBJ whole genome shotgun (WGS) entry which is preliminary data.</text>
</comment>
<accession>A0A1C7N300</accession>
<dbReference type="STRING" id="101091.A0A1C7N300"/>
<dbReference type="EMBL" id="LUGH01000671">
    <property type="protein sequence ID" value="OBZ83388.1"/>
    <property type="molecule type" value="Genomic_DNA"/>
</dbReference>
<dbReference type="InParanoid" id="A0A1C7N300"/>
<name>A0A1C7N300_9FUNG</name>